<dbReference type="Gene3D" id="3.20.20.300">
    <property type="entry name" value="Glycoside hydrolase, family 3, N-terminal domain"/>
    <property type="match status" value="1"/>
</dbReference>
<feature type="transmembrane region" description="Helical" evidence="8">
    <location>
        <begin position="574"/>
        <end position="594"/>
    </location>
</feature>
<dbReference type="EnsemblProtists" id="EOD22886">
    <property type="protein sequence ID" value="EOD22886"/>
    <property type="gene ID" value="EMIHUDRAFT_195307"/>
</dbReference>
<reference evidence="10" key="2">
    <citation type="submission" date="2024-10" db="UniProtKB">
        <authorList>
            <consortium name="EnsemblProtists"/>
        </authorList>
    </citation>
    <scope>IDENTIFICATION</scope>
</reference>
<dbReference type="InterPro" id="IPR036881">
    <property type="entry name" value="Glyco_hydro_3_C_sf"/>
</dbReference>
<evidence type="ECO:0000313" key="11">
    <source>
        <dbReference type="Proteomes" id="UP000013827"/>
    </source>
</evidence>
<organism evidence="10 11">
    <name type="scientific">Emiliania huxleyi (strain CCMP1516)</name>
    <dbReference type="NCBI Taxonomy" id="280463"/>
    <lineage>
        <taxon>Eukaryota</taxon>
        <taxon>Haptista</taxon>
        <taxon>Haptophyta</taxon>
        <taxon>Prymnesiophyceae</taxon>
        <taxon>Isochrysidales</taxon>
        <taxon>Noelaerhabdaceae</taxon>
        <taxon>Emiliania</taxon>
    </lineage>
</organism>
<dbReference type="SUPFAM" id="SSF52279">
    <property type="entry name" value="Beta-D-glucan exohydrolase, C-terminal domain"/>
    <property type="match status" value="1"/>
</dbReference>
<proteinExistence type="inferred from homology"/>
<dbReference type="HOGENOM" id="CLU_004542_9_3_1"/>
<protein>
    <recommendedName>
        <fullName evidence="3">beta-glucosidase</fullName>
        <ecNumber evidence="3">3.2.1.21</ecNumber>
    </recommendedName>
</protein>
<evidence type="ECO:0000256" key="7">
    <source>
        <dbReference type="SAM" id="MobiDB-lite"/>
    </source>
</evidence>
<dbReference type="Gene3D" id="3.40.50.1700">
    <property type="entry name" value="Glycoside hydrolase family 3 C-terminal domain"/>
    <property type="match status" value="1"/>
</dbReference>
<feature type="region of interest" description="Disordered" evidence="7">
    <location>
        <begin position="603"/>
        <end position="638"/>
    </location>
</feature>
<dbReference type="RefSeq" id="XP_005775315.1">
    <property type="nucleotide sequence ID" value="XM_005775258.1"/>
</dbReference>
<reference evidence="11" key="1">
    <citation type="journal article" date="2013" name="Nature">
        <title>Pan genome of the phytoplankton Emiliania underpins its global distribution.</title>
        <authorList>
            <person name="Read B.A."/>
            <person name="Kegel J."/>
            <person name="Klute M.J."/>
            <person name="Kuo A."/>
            <person name="Lefebvre S.C."/>
            <person name="Maumus F."/>
            <person name="Mayer C."/>
            <person name="Miller J."/>
            <person name="Monier A."/>
            <person name="Salamov A."/>
            <person name="Young J."/>
            <person name="Aguilar M."/>
            <person name="Claverie J.M."/>
            <person name="Frickenhaus S."/>
            <person name="Gonzalez K."/>
            <person name="Herman E.K."/>
            <person name="Lin Y.C."/>
            <person name="Napier J."/>
            <person name="Ogata H."/>
            <person name="Sarno A.F."/>
            <person name="Shmutz J."/>
            <person name="Schroeder D."/>
            <person name="de Vargas C."/>
            <person name="Verret F."/>
            <person name="von Dassow P."/>
            <person name="Valentin K."/>
            <person name="Van de Peer Y."/>
            <person name="Wheeler G."/>
            <person name="Dacks J.B."/>
            <person name="Delwiche C.F."/>
            <person name="Dyhrman S.T."/>
            <person name="Glockner G."/>
            <person name="John U."/>
            <person name="Richards T."/>
            <person name="Worden A.Z."/>
            <person name="Zhang X."/>
            <person name="Grigoriev I.V."/>
            <person name="Allen A.E."/>
            <person name="Bidle K."/>
            <person name="Borodovsky M."/>
            <person name="Bowler C."/>
            <person name="Brownlee C."/>
            <person name="Cock J.M."/>
            <person name="Elias M."/>
            <person name="Gladyshev V.N."/>
            <person name="Groth M."/>
            <person name="Guda C."/>
            <person name="Hadaegh A."/>
            <person name="Iglesias-Rodriguez M.D."/>
            <person name="Jenkins J."/>
            <person name="Jones B.M."/>
            <person name="Lawson T."/>
            <person name="Leese F."/>
            <person name="Lindquist E."/>
            <person name="Lobanov A."/>
            <person name="Lomsadze A."/>
            <person name="Malik S.B."/>
            <person name="Marsh M.E."/>
            <person name="Mackinder L."/>
            <person name="Mock T."/>
            <person name="Mueller-Roeber B."/>
            <person name="Pagarete A."/>
            <person name="Parker M."/>
            <person name="Probert I."/>
            <person name="Quesneville H."/>
            <person name="Raines C."/>
            <person name="Rensing S.A."/>
            <person name="Riano-Pachon D.M."/>
            <person name="Richier S."/>
            <person name="Rokitta S."/>
            <person name="Shiraiwa Y."/>
            <person name="Soanes D.M."/>
            <person name="van der Giezen M."/>
            <person name="Wahlund T.M."/>
            <person name="Williams B."/>
            <person name="Wilson W."/>
            <person name="Wolfe G."/>
            <person name="Wurch L.L."/>
        </authorList>
    </citation>
    <scope>NUCLEOTIDE SEQUENCE</scope>
</reference>
<evidence type="ECO:0000256" key="8">
    <source>
        <dbReference type="SAM" id="Phobius"/>
    </source>
</evidence>
<dbReference type="Proteomes" id="UP000013827">
    <property type="component" value="Unassembled WGS sequence"/>
</dbReference>
<dbReference type="SUPFAM" id="SSF51445">
    <property type="entry name" value="(Trans)glycosidases"/>
    <property type="match status" value="1"/>
</dbReference>
<keyword evidence="6" id="KW-0326">Glycosidase</keyword>
<evidence type="ECO:0000259" key="9">
    <source>
        <dbReference type="Pfam" id="PF00933"/>
    </source>
</evidence>
<sequence>MSLVEKVEGLLGQMTLREKIGQMLQLVEYMSGVEAVADGSWGDSSLGSVLYSGGLPSVGSLRERSARLQRAARRHRLGIPLLIGVDAVHGHAQARGTTVFPHNIGLGCARNESLARQLAEATSLEVAACGINWVFGPCVAAAQDDRWGRTYEAFSSDTELVSRLGEAQVRGLQESPTPVAACAKHLAADGATQHGRDQGDAVLSEAELQAHLRPYRAAVQAGALTVMVSFSSINGRPAHGNRWLVTQFLKRELGFEGLVVSDWGGINKLPGSAEQQFAAGINAGIDLVMLPGTNAPGTWNQATSGPWRAFVDSVERSVKTGRISLERIDAAVRRVLRVKGKLGLLAADAGGTAALRPPSSKHLAAAAAAEPKQLAPLVRSKWHRALAEEAAAHSAVLLKHDGALPLSPTASVLVACRGGRSLGRQMGGWSLSWQGTTRDEGLGTNVYDGFRARAGRAGCEACVSFSGVGDRARSPVPMHGADHACLDNLMKRRVIIASFVPGSEGGSAIASLVYGDRPFKGRLCRAWGEHWSLGFGLRLEPPPAAPPPPQEPSPPKVQMWVFPFLQPPVPDTSLSLNVGLIGGVAFGLALLAVLRRVLCGGGRKKQARVPPSDAAEWKAPNSFTDSDRRHAKASGFSM</sequence>
<dbReference type="InterPro" id="IPR051915">
    <property type="entry name" value="Cellulose_Degrad_GH3"/>
</dbReference>
<keyword evidence="11" id="KW-1185">Reference proteome</keyword>
<dbReference type="InterPro" id="IPR036962">
    <property type="entry name" value="Glyco_hydro_3_N_sf"/>
</dbReference>
<dbReference type="PANTHER" id="PTHR30620">
    <property type="entry name" value="PERIPLASMIC BETA-GLUCOSIDASE-RELATED"/>
    <property type="match status" value="1"/>
</dbReference>
<accession>A0A0D3JHA1</accession>
<keyword evidence="8" id="KW-0472">Membrane</keyword>
<dbReference type="OMA" id="MHGLMSI"/>
<dbReference type="PRINTS" id="PR00133">
    <property type="entry name" value="GLHYDRLASE3"/>
</dbReference>
<keyword evidence="8" id="KW-0812">Transmembrane</keyword>
<dbReference type="GO" id="GO:0009251">
    <property type="term" value="P:glucan catabolic process"/>
    <property type="evidence" value="ECO:0007669"/>
    <property type="project" value="TreeGrafter"/>
</dbReference>
<dbReference type="InterPro" id="IPR001764">
    <property type="entry name" value="Glyco_hydro_3_N"/>
</dbReference>
<keyword evidence="8" id="KW-1133">Transmembrane helix</keyword>
<evidence type="ECO:0000256" key="2">
    <source>
        <dbReference type="ARBA" id="ARBA00005336"/>
    </source>
</evidence>
<evidence type="ECO:0000256" key="3">
    <source>
        <dbReference type="ARBA" id="ARBA00012744"/>
    </source>
</evidence>
<keyword evidence="4" id="KW-0732">Signal</keyword>
<dbReference type="PaxDb" id="2903-EOD22886"/>
<comment type="similarity">
    <text evidence="2">Belongs to the glycosyl hydrolase 3 family.</text>
</comment>
<dbReference type="GeneID" id="17268433"/>
<evidence type="ECO:0000256" key="6">
    <source>
        <dbReference type="ARBA" id="ARBA00023295"/>
    </source>
</evidence>
<comment type="catalytic activity">
    <reaction evidence="1">
        <text>Hydrolysis of terminal, non-reducing beta-D-glucosyl residues with release of beta-D-glucose.</text>
        <dbReference type="EC" id="3.2.1.21"/>
    </reaction>
</comment>
<dbReference type="AlphaFoldDB" id="A0A0D3JHA1"/>
<evidence type="ECO:0000256" key="4">
    <source>
        <dbReference type="ARBA" id="ARBA00022729"/>
    </source>
</evidence>
<feature type="domain" description="Glycoside hydrolase family 3 N-terminal" evidence="9">
    <location>
        <begin position="15"/>
        <end position="338"/>
    </location>
</feature>
<dbReference type="GO" id="GO:0008422">
    <property type="term" value="F:beta-glucosidase activity"/>
    <property type="evidence" value="ECO:0007669"/>
    <property type="project" value="UniProtKB-EC"/>
</dbReference>
<evidence type="ECO:0000256" key="5">
    <source>
        <dbReference type="ARBA" id="ARBA00022801"/>
    </source>
</evidence>
<dbReference type="eggNOG" id="ENOG502QQ55">
    <property type="taxonomic scope" value="Eukaryota"/>
</dbReference>
<keyword evidence="5" id="KW-0378">Hydrolase</keyword>
<evidence type="ECO:0000313" key="10">
    <source>
        <dbReference type="EnsemblProtists" id="EOD22886"/>
    </source>
</evidence>
<dbReference type="KEGG" id="ehx:EMIHUDRAFT_195307"/>
<evidence type="ECO:0000256" key="1">
    <source>
        <dbReference type="ARBA" id="ARBA00000448"/>
    </source>
</evidence>
<dbReference type="EC" id="3.2.1.21" evidence="3"/>
<name>A0A0D3JHA1_EMIH1</name>
<dbReference type="Pfam" id="PF00933">
    <property type="entry name" value="Glyco_hydro_3"/>
    <property type="match status" value="1"/>
</dbReference>
<dbReference type="InterPro" id="IPR017853">
    <property type="entry name" value="GH"/>
</dbReference>
<dbReference type="PANTHER" id="PTHR30620:SF16">
    <property type="entry name" value="LYSOSOMAL BETA GLUCOSIDASE"/>
    <property type="match status" value="1"/>
</dbReference>